<sequence length="54" mass="5490">MARRSSSAFSTGAATSSLRRLTSSLICAMNHGSTPLASATRSTVAPSRNASSMS</sequence>
<name>A0A916LA66_MYCTX</name>
<proteinExistence type="predicted"/>
<dbReference type="Proteomes" id="UP000039021">
    <property type="component" value="Unassembled WGS sequence"/>
</dbReference>
<evidence type="ECO:0000313" key="2">
    <source>
        <dbReference type="EMBL" id="COX45955.1"/>
    </source>
</evidence>
<feature type="region of interest" description="Disordered" evidence="1">
    <location>
        <begin position="35"/>
        <end position="54"/>
    </location>
</feature>
<comment type="caution">
    <text evidence="2">The sequence shown here is derived from an EMBL/GenBank/DDBJ whole genome shotgun (WGS) entry which is preliminary data.</text>
</comment>
<reference evidence="3" key="1">
    <citation type="submission" date="2015-03" db="EMBL/GenBank/DDBJ databases">
        <authorList>
            <consortium name="Pathogen Informatics"/>
        </authorList>
    </citation>
    <scope>NUCLEOTIDE SEQUENCE [LARGE SCALE GENOMIC DNA]</scope>
    <source>
        <strain evidence="3">N09902308</strain>
    </source>
</reference>
<evidence type="ECO:0000256" key="1">
    <source>
        <dbReference type="SAM" id="MobiDB-lite"/>
    </source>
</evidence>
<protein>
    <submittedName>
        <fullName evidence="2">Uncharacterized protein</fullName>
    </submittedName>
</protein>
<organism evidence="2 3">
    <name type="scientific">Mycobacterium tuberculosis</name>
    <dbReference type="NCBI Taxonomy" id="1773"/>
    <lineage>
        <taxon>Bacteria</taxon>
        <taxon>Bacillati</taxon>
        <taxon>Actinomycetota</taxon>
        <taxon>Actinomycetes</taxon>
        <taxon>Mycobacteriales</taxon>
        <taxon>Mycobacteriaceae</taxon>
        <taxon>Mycobacterium</taxon>
        <taxon>Mycobacterium tuberculosis complex</taxon>
    </lineage>
</organism>
<evidence type="ECO:0000313" key="3">
    <source>
        <dbReference type="Proteomes" id="UP000039021"/>
    </source>
</evidence>
<accession>A0A916LA66</accession>
<dbReference type="EMBL" id="CSBK01000492">
    <property type="protein sequence ID" value="COX45955.1"/>
    <property type="molecule type" value="Genomic_DNA"/>
</dbReference>
<dbReference type="AlphaFoldDB" id="A0A916LA66"/>
<gene>
    <name evidence="2" type="ORF">ERS007739_01324</name>
</gene>